<evidence type="ECO:0000313" key="3">
    <source>
        <dbReference type="Proteomes" id="UP000427906"/>
    </source>
</evidence>
<dbReference type="Proteomes" id="UP000427906">
    <property type="component" value="Chromosome"/>
</dbReference>
<protein>
    <recommendedName>
        <fullName evidence="4">Phosphate/phosphite/phosphonate ABC transporter substrate-binding protein</fullName>
    </recommendedName>
</protein>
<dbReference type="OrthoDB" id="9815602at2"/>
<evidence type="ECO:0000256" key="1">
    <source>
        <dbReference type="SAM" id="SignalP"/>
    </source>
</evidence>
<feature type="signal peptide" evidence="1">
    <location>
        <begin position="1"/>
        <end position="24"/>
    </location>
</feature>
<organism evidence="2 3">
    <name type="scientific">Desulfosarcina alkanivorans</name>
    <dbReference type="NCBI Taxonomy" id="571177"/>
    <lineage>
        <taxon>Bacteria</taxon>
        <taxon>Pseudomonadati</taxon>
        <taxon>Thermodesulfobacteriota</taxon>
        <taxon>Desulfobacteria</taxon>
        <taxon>Desulfobacterales</taxon>
        <taxon>Desulfosarcinaceae</taxon>
        <taxon>Desulfosarcina</taxon>
    </lineage>
</organism>
<dbReference type="PANTHER" id="PTHR35841">
    <property type="entry name" value="PHOSPHONATES-BINDING PERIPLASMIC PROTEIN"/>
    <property type="match status" value="1"/>
</dbReference>
<dbReference type="AlphaFoldDB" id="A0A5K7YJ57"/>
<dbReference type="PANTHER" id="PTHR35841:SF1">
    <property type="entry name" value="PHOSPHONATES-BINDING PERIPLASMIC PROTEIN"/>
    <property type="match status" value="1"/>
</dbReference>
<keyword evidence="1" id="KW-0732">Signal</keyword>
<dbReference type="EMBL" id="AP021874">
    <property type="protein sequence ID" value="BBO69702.1"/>
    <property type="molecule type" value="Genomic_DNA"/>
</dbReference>
<dbReference type="Gene3D" id="3.40.190.10">
    <property type="entry name" value="Periplasmic binding protein-like II"/>
    <property type="match status" value="2"/>
</dbReference>
<name>A0A5K7YJ57_9BACT</name>
<dbReference type="Pfam" id="PF12974">
    <property type="entry name" value="Phosphonate-bd"/>
    <property type="match status" value="1"/>
</dbReference>
<sequence>MRFLAKGLMTLFLICFPLTLTALAETQQKGTDPTLKIGFVAAVLGDMDIKDARAAIMLWIEEIGNQVGIKVSGQIINDIRDVTQKINSGHLDMAVTPTLDYLYFKDEINAEIFFSGIYHNNKSRKYVTIVHSENKQAPIVNTQGGILAVIEHDTLSRLFLDTLLLRSNLQMADIFYSSILKKKKASQAVLSVFFKRADICVVPNSVYETMTELNPQVARKLKVVASSPTMLDTVGILRKGYDQSWKAPLTKSALELHRTTRGKQILLLFKMDRLIRSTPADLRSVQALIDEYEALLDSH</sequence>
<accession>A0A5K7YJ57</accession>
<dbReference type="KEGG" id="dalk:DSCA_36320"/>
<dbReference type="RefSeq" id="WP_155317717.1">
    <property type="nucleotide sequence ID" value="NZ_AP021874.1"/>
</dbReference>
<reference evidence="2 3" key="1">
    <citation type="submission" date="2019-11" db="EMBL/GenBank/DDBJ databases">
        <title>Comparative genomics of hydrocarbon-degrading Desulfosarcina strains.</title>
        <authorList>
            <person name="Watanabe M."/>
            <person name="Kojima H."/>
            <person name="Fukui M."/>
        </authorList>
    </citation>
    <scope>NUCLEOTIDE SEQUENCE [LARGE SCALE GENOMIC DNA]</scope>
    <source>
        <strain evidence="2 3">PL12</strain>
    </source>
</reference>
<proteinExistence type="predicted"/>
<gene>
    <name evidence="2" type="ORF">DSCA_36320</name>
</gene>
<dbReference type="SUPFAM" id="SSF53850">
    <property type="entry name" value="Periplasmic binding protein-like II"/>
    <property type="match status" value="1"/>
</dbReference>
<evidence type="ECO:0008006" key="4">
    <source>
        <dbReference type="Google" id="ProtNLM"/>
    </source>
</evidence>
<feature type="chain" id="PRO_5024332008" description="Phosphate/phosphite/phosphonate ABC transporter substrate-binding protein" evidence="1">
    <location>
        <begin position="25"/>
        <end position="299"/>
    </location>
</feature>
<evidence type="ECO:0000313" key="2">
    <source>
        <dbReference type="EMBL" id="BBO69702.1"/>
    </source>
</evidence>
<keyword evidence="3" id="KW-1185">Reference proteome</keyword>